<protein>
    <submittedName>
        <fullName evidence="1">Uncharacterized protein</fullName>
    </submittedName>
</protein>
<evidence type="ECO:0000313" key="2">
    <source>
        <dbReference type="Proteomes" id="UP000596427"/>
    </source>
</evidence>
<sequence length="79" mass="9509">MLKDLSTDERRAYFRASQARYIAQLSPDLRRRRWREDQRRRRAKMRAANLRALEKRIERLPEPDVDRLLNVLDPAGAHP</sequence>
<dbReference type="Proteomes" id="UP000596427">
    <property type="component" value="Chromosome"/>
</dbReference>
<dbReference type="RefSeq" id="WP_203195712.1">
    <property type="nucleotide sequence ID" value="NZ_CP063362.1"/>
</dbReference>
<gene>
    <name evidence="1" type="ORF">EZH22_11255</name>
</gene>
<accession>A0A974SLQ7</accession>
<dbReference type="KEGG" id="xdi:EZH22_11255"/>
<keyword evidence="2" id="KW-1185">Reference proteome</keyword>
<proteinExistence type="predicted"/>
<reference evidence="1 2" key="1">
    <citation type="submission" date="2020-10" db="EMBL/GenBank/DDBJ databases">
        <title>Degradation of 1,4-Dioxane by Xanthobacter sp. YN2, via a Novel Group-2 Soluble Di-Iron Monooxygenase.</title>
        <authorList>
            <person name="Ma F."/>
            <person name="Wang Y."/>
            <person name="Yang J."/>
            <person name="Guo H."/>
            <person name="Su D."/>
            <person name="Yu L."/>
        </authorList>
    </citation>
    <scope>NUCLEOTIDE SEQUENCE [LARGE SCALE GENOMIC DNA]</scope>
    <source>
        <strain evidence="1 2">YN2</strain>
    </source>
</reference>
<evidence type="ECO:0000313" key="1">
    <source>
        <dbReference type="EMBL" id="QRG08798.1"/>
    </source>
</evidence>
<dbReference type="AlphaFoldDB" id="A0A974SLQ7"/>
<dbReference type="EMBL" id="CP063362">
    <property type="protein sequence ID" value="QRG08798.1"/>
    <property type="molecule type" value="Genomic_DNA"/>
</dbReference>
<name>A0A974SLQ7_9HYPH</name>
<organism evidence="1 2">
    <name type="scientific">Xanthobacter dioxanivorans</name>
    <dbReference type="NCBI Taxonomy" id="2528964"/>
    <lineage>
        <taxon>Bacteria</taxon>
        <taxon>Pseudomonadati</taxon>
        <taxon>Pseudomonadota</taxon>
        <taxon>Alphaproteobacteria</taxon>
        <taxon>Hyphomicrobiales</taxon>
        <taxon>Xanthobacteraceae</taxon>
        <taxon>Xanthobacter</taxon>
    </lineage>
</organism>